<feature type="domain" description="BD-FAE-like" evidence="3">
    <location>
        <begin position="58"/>
        <end position="260"/>
    </location>
</feature>
<dbReference type="InterPro" id="IPR029058">
    <property type="entry name" value="AB_hydrolase_fold"/>
</dbReference>
<keyword evidence="2" id="KW-0732">Signal</keyword>
<dbReference type="GO" id="GO:0016787">
    <property type="term" value="F:hydrolase activity"/>
    <property type="evidence" value="ECO:0007669"/>
    <property type="project" value="UniProtKB-KW"/>
</dbReference>
<dbReference type="OrthoDB" id="9794725at2"/>
<evidence type="ECO:0000256" key="1">
    <source>
        <dbReference type="ARBA" id="ARBA00022801"/>
    </source>
</evidence>
<dbReference type="PANTHER" id="PTHR48081:SF6">
    <property type="entry name" value="PEPTIDASE S9 PROLYL OLIGOPEPTIDASE CATALYTIC DOMAIN-CONTAINING PROTEIN"/>
    <property type="match status" value="1"/>
</dbReference>
<name>A0A1I1EYN2_9FLAO</name>
<dbReference type="Proteomes" id="UP000199438">
    <property type="component" value="Unassembled WGS sequence"/>
</dbReference>
<accession>A0A1I1EYN2</accession>
<dbReference type="RefSeq" id="WP_092540330.1">
    <property type="nucleotide sequence ID" value="NZ_FOKV01000001.1"/>
</dbReference>
<feature type="signal peptide" evidence="2">
    <location>
        <begin position="1"/>
        <end position="17"/>
    </location>
</feature>
<dbReference type="InterPro" id="IPR049492">
    <property type="entry name" value="BD-FAE-like_dom"/>
</dbReference>
<gene>
    <name evidence="4" type="ORF">SAMN04487907_1011097</name>
</gene>
<reference evidence="5" key="1">
    <citation type="submission" date="2016-10" db="EMBL/GenBank/DDBJ databases">
        <authorList>
            <person name="Varghese N."/>
            <person name="Submissions S."/>
        </authorList>
    </citation>
    <scope>NUCLEOTIDE SEQUENCE [LARGE SCALE GENOMIC DNA]</scope>
    <source>
        <strain evidence="5">DSM 24499</strain>
    </source>
</reference>
<dbReference type="SUPFAM" id="SSF53474">
    <property type="entry name" value="alpha/beta-Hydrolases"/>
    <property type="match status" value="1"/>
</dbReference>
<evidence type="ECO:0000313" key="4">
    <source>
        <dbReference type="EMBL" id="SFB90040.1"/>
    </source>
</evidence>
<keyword evidence="5" id="KW-1185">Reference proteome</keyword>
<evidence type="ECO:0000259" key="3">
    <source>
        <dbReference type="Pfam" id="PF20434"/>
    </source>
</evidence>
<proteinExistence type="predicted"/>
<evidence type="ECO:0000256" key="2">
    <source>
        <dbReference type="SAM" id="SignalP"/>
    </source>
</evidence>
<dbReference type="Pfam" id="PF20434">
    <property type="entry name" value="BD-FAE"/>
    <property type="match status" value="1"/>
</dbReference>
<feature type="chain" id="PRO_5011772810" evidence="2">
    <location>
        <begin position="18"/>
        <end position="303"/>
    </location>
</feature>
<dbReference type="STRING" id="1334022.SAMN04487907_1011097"/>
<dbReference type="Gene3D" id="3.40.50.1820">
    <property type="entry name" value="alpha/beta hydrolase"/>
    <property type="match status" value="1"/>
</dbReference>
<dbReference type="EMBL" id="FOKV01000001">
    <property type="protein sequence ID" value="SFB90040.1"/>
    <property type="molecule type" value="Genomic_DNA"/>
</dbReference>
<sequence>MKSFSVLVLFLSLSVSAQIKTLPLWPEGKMPNYQKSDEKEEIDVNTISWISKVQQPTLEIYLPPQASANGQAVLVCPGGGYAGLAYDWEGTEIAKYLNSKGIAAGVLKYRLPGSASVKENFKAPLQDAQRGIRMLRANASDWNIDKDKVGVMGFSAGGHLASTLGTHFQDAFYSAIDDIDSEEIRPDFMILIYPVISMDPEITHQGSRDNLLGKNPTTALEKQFSNDLQVTENTPTTFILHTGDDQTVPVENSLRMYKALQENKVQTEMHIYPKGGHGFSLANGVYYLESWSERLTDWLRNLN</sequence>
<evidence type="ECO:0000313" key="5">
    <source>
        <dbReference type="Proteomes" id="UP000199438"/>
    </source>
</evidence>
<keyword evidence="1" id="KW-0378">Hydrolase</keyword>
<organism evidence="4 5">
    <name type="scientific">Zunongwangia mangrovi</name>
    <dbReference type="NCBI Taxonomy" id="1334022"/>
    <lineage>
        <taxon>Bacteria</taxon>
        <taxon>Pseudomonadati</taxon>
        <taxon>Bacteroidota</taxon>
        <taxon>Flavobacteriia</taxon>
        <taxon>Flavobacteriales</taxon>
        <taxon>Flavobacteriaceae</taxon>
        <taxon>Zunongwangia</taxon>
    </lineage>
</organism>
<dbReference type="AlphaFoldDB" id="A0A1I1EYN2"/>
<dbReference type="PANTHER" id="PTHR48081">
    <property type="entry name" value="AB HYDROLASE SUPERFAMILY PROTEIN C4A8.06C"/>
    <property type="match status" value="1"/>
</dbReference>
<dbReference type="InterPro" id="IPR050300">
    <property type="entry name" value="GDXG_lipolytic_enzyme"/>
</dbReference>
<protein>
    <submittedName>
        <fullName evidence="4">Acetyl esterase/lipase</fullName>
    </submittedName>
</protein>